<gene>
    <name evidence="2" type="ORF">H2LOC_012990</name>
</gene>
<reference evidence="2 3" key="1">
    <citation type="submission" date="2019-11" db="EMBL/GenBank/DDBJ databases">
        <title>The genome sequence of Methylocystis heyeri.</title>
        <authorList>
            <person name="Oshkin I.Y."/>
            <person name="Miroshnikov K."/>
            <person name="Dedysh S.N."/>
        </authorList>
    </citation>
    <scope>NUCLEOTIDE SEQUENCE [LARGE SCALE GENOMIC DNA]</scope>
    <source>
        <strain evidence="2 3">H2</strain>
    </source>
</reference>
<feature type="transmembrane region" description="Helical" evidence="1">
    <location>
        <begin position="315"/>
        <end position="336"/>
    </location>
</feature>
<keyword evidence="1" id="KW-1133">Transmembrane helix</keyword>
<feature type="transmembrane region" description="Helical" evidence="1">
    <location>
        <begin position="395"/>
        <end position="414"/>
    </location>
</feature>
<keyword evidence="1" id="KW-0472">Membrane</keyword>
<dbReference type="Proteomes" id="UP000309061">
    <property type="component" value="Chromosome"/>
</dbReference>
<feature type="transmembrane region" description="Helical" evidence="1">
    <location>
        <begin position="348"/>
        <end position="369"/>
    </location>
</feature>
<sequence length="508" mass="53042">MSAPGSILWFAAHEARLAWRDWLLLMTAGRRRRVGVAALGFGAFVLFLHGVAYLALSRSERAPGASDAGLLVFVAGTLALSFSAMLSQAMESVTRAFYARGDLELILTSPARSARLFAVRIAAIAATICSMSLVFAAPFINVQAWLAGPRWLSAYLVAAALSMLAAAVAIVIVGALFVAIGARRTRLISQIVAAVIGAAFAIGLQFAAIVSFGTIAAPRFAVLERLALEPDSALLWPARAAFGDPAALALLLGVGATALGAVIAVFAPRFGELAIAAGGASFAVSKKHRRSERFGSSSPAQALRRKEWTLLLRDPWLMSQTLMQLLYLLPAAFLLWRSFFSESGVATFLAPVLIMSAGQLGGGLAWLAVSGEDAPELIATAPVAASHVLRAKAEAVLVGIGAVFIPLVLMLATVSLRAALVSMAGVILAAGSATAIQYWFRAQAKRSHFRRRQTSSRIATFAEAISSNGWAGVGALAAMGSWLAVAPAVIVVAILVVVWALSPARASA</sequence>
<feature type="transmembrane region" description="Helical" evidence="1">
    <location>
        <begin position="246"/>
        <end position="267"/>
    </location>
</feature>
<keyword evidence="3" id="KW-1185">Reference proteome</keyword>
<evidence type="ECO:0000313" key="3">
    <source>
        <dbReference type="Proteomes" id="UP000309061"/>
    </source>
</evidence>
<dbReference type="OrthoDB" id="7339241at2"/>
<dbReference type="RefSeq" id="WP_136496766.1">
    <property type="nucleotide sequence ID" value="NZ_CP046052.1"/>
</dbReference>
<organism evidence="2 3">
    <name type="scientific">Methylocystis heyeri</name>
    <dbReference type="NCBI Taxonomy" id="391905"/>
    <lineage>
        <taxon>Bacteria</taxon>
        <taxon>Pseudomonadati</taxon>
        <taxon>Pseudomonadota</taxon>
        <taxon>Alphaproteobacteria</taxon>
        <taxon>Hyphomicrobiales</taxon>
        <taxon>Methylocystaceae</taxon>
        <taxon>Methylocystis</taxon>
    </lineage>
</organism>
<evidence type="ECO:0000256" key="1">
    <source>
        <dbReference type="SAM" id="Phobius"/>
    </source>
</evidence>
<name>A0A6B8KDL2_9HYPH</name>
<evidence type="ECO:0000313" key="2">
    <source>
        <dbReference type="EMBL" id="QGM46534.1"/>
    </source>
</evidence>
<proteinExistence type="predicted"/>
<dbReference type="KEGG" id="mhey:H2LOC_012990"/>
<feature type="transmembrane region" description="Helical" evidence="1">
    <location>
        <begin position="420"/>
        <end position="440"/>
    </location>
</feature>
<feature type="transmembrane region" description="Helical" evidence="1">
    <location>
        <begin position="191"/>
        <end position="216"/>
    </location>
</feature>
<feature type="transmembrane region" description="Helical" evidence="1">
    <location>
        <begin position="484"/>
        <end position="502"/>
    </location>
</feature>
<feature type="transmembrane region" description="Helical" evidence="1">
    <location>
        <begin position="152"/>
        <end position="179"/>
    </location>
</feature>
<feature type="transmembrane region" description="Helical" evidence="1">
    <location>
        <begin position="117"/>
        <end position="140"/>
    </location>
</feature>
<dbReference type="EMBL" id="CP046052">
    <property type="protein sequence ID" value="QGM46534.1"/>
    <property type="molecule type" value="Genomic_DNA"/>
</dbReference>
<accession>A0A6B8KDL2</accession>
<feature type="transmembrane region" description="Helical" evidence="1">
    <location>
        <begin position="34"/>
        <end position="56"/>
    </location>
</feature>
<feature type="transmembrane region" description="Helical" evidence="1">
    <location>
        <begin position="68"/>
        <end position="86"/>
    </location>
</feature>
<keyword evidence="1" id="KW-0812">Transmembrane</keyword>
<protein>
    <submittedName>
        <fullName evidence="2">Permease</fullName>
    </submittedName>
</protein>
<dbReference type="PROSITE" id="PS50096">
    <property type="entry name" value="IQ"/>
    <property type="match status" value="1"/>
</dbReference>
<dbReference type="AlphaFoldDB" id="A0A6B8KDL2"/>